<dbReference type="InterPro" id="IPR005121">
    <property type="entry name" value="Fdx_antiC-bd"/>
</dbReference>
<dbReference type="InterPro" id="IPR005146">
    <property type="entry name" value="B3/B4_tRNA-bd"/>
</dbReference>
<evidence type="ECO:0000256" key="3">
    <source>
        <dbReference type="ARBA" id="ARBA00011209"/>
    </source>
</evidence>
<name>A0ABS9IHF5_9FLAO</name>
<keyword evidence="12 15" id="KW-0648">Protein biosynthesis</keyword>
<dbReference type="SUPFAM" id="SSF55681">
    <property type="entry name" value="Class II aaRS and biotin synthetases"/>
    <property type="match status" value="1"/>
</dbReference>
<dbReference type="HAMAP" id="MF_00283">
    <property type="entry name" value="Phe_tRNA_synth_beta1"/>
    <property type="match status" value="1"/>
</dbReference>
<keyword evidence="13 15" id="KW-0030">Aminoacyl-tRNA synthetase</keyword>
<evidence type="ECO:0000256" key="13">
    <source>
        <dbReference type="ARBA" id="ARBA00023146"/>
    </source>
</evidence>
<dbReference type="Pfam" id="PF03483">
    <property type="entry name" value="B3_4"/>
    <property type="match status" value="1"/>
</dbReference>
<dbReference type="SMART" id="SM00874">
    <property type="entry name" value="B5"/>
    <property type="match status" value="1"/>
</dbReference>
<dbReference type="GO" id="GO:0004826">
    <property type="term" value="F:phenylalanine-tRNA ligase activity"/>
    <property type="evidence" value="ECO:0007669"/>
    <property type="project" value="UniProtKB-EC"/>
</dbReference>
<evidence type="ECO:0000256" key="6">
    <source>
        <dbReference type="ARBA" id="ARBA00022598"/>
    </source>
</evidence>
<dbReference type="CDD" id="cd00769">
    <property type="entry name" value="PheRS_beta_core"/>
    <property type="match status" value="1"/>
</dbReference>
<dbReference type="Proteomes" id="UP001200022">
    <property type="component" value="Unassembled WGS sequence"/>
</dbReference>
<reference evidence="20 21" key="1">
    <citation type="submission" date="2022-01" db="EMBL/GenBank/DDBJ databases">
        <title>Draft genome sequence of Sabulilitoribacter multivorans KCTC 32326.</title>
        <authorList>
            <person name="Oh J.-S."/>
        </authorList>
    </citation>
    <scope>NUCLEOTIDE SEQUENCE [LARGE SCALE GENOMIC DNA]</scope>
    <source>
        <strain evidence="20 21">M-M16</strain>
    </source>
</reference>
<dbReference type="PROSITE" id="PS51483">
    <property type="entry name" value="B5"/>
    <property type="match status" value="1"/>
</dbReference>
<dbReference type="Pfam" id="PF03147">
    <property type="entry name" value="FDX-ACB"/>
    <property type="match status" value="1"/>
</dbReference>
<comment type="subunit">
    <text evidence="3 15">Tetramer of two alpha and two beta subunits.</text>
</comment>
<feature type="domain" description="B5" evidence="19">
    <location>
        <begin position="414"/>
        <end position="490"/>
    </location>
</feature>
<evidence type="ECO:0000256" key="12">
    <source>
        <dbReference type="ARBA" id="ARBA00022917"/>
    </source>
</evidence>
<gene>
    <name evidence="15 20" type="primary">pheT</name>
    <name evidence="20" type="ORF">L3X39_05055</name>
</gene>
<dbReference type="NCBIfam" id="NF045760">
    <property type="entry name" value="YtpR"/>
    <property type="match status" value="1"/>
</dbReference>
<dbReference type="SUPFAM" id="SSF46955">
    <property type="entry name" value="Putative DNA-binding domain"/>
    <property type="match status" value="1"/>
</dbReference>
<dbReference type="InterPro" id="IPR036690">
    <property type="entry name" value="Fdx_antiC-bd_sf"/>
</dbReference>
<dbReference type="InterPro" id="IPR005147">
    <property type="entry name" value="tRNA_synthase_B5-dom"/>
</dbReference>
<dbReference type="InterPro" id="IPR045060">
    <property type="entry name" value="Phe-tRNA-ligase_IIc_bsu"/>
</dbReference>
<evidence type="ECO:0000256" key="16">
    <source>
        <dbReference type="PROSITE-ProRule" id="PRU00209"/>
    </source>
</evidence>
<dbReference type="SUPFAM" id="SSF50249">
    <property type="entry name" value="Nucleic acid-binding proteins"/>
    <property type="match status" value="1"/>
</dbReference>
<comment type="cofactor">
    <cofactor evidence="15">
        <name>Mg(2+)</name>
        <dbReference type="ChEBI" id="CHEBI:18420"/>
    </cofactor>
    <text evidence="15">Binds 2 magnesium ions per tetramer.</text>
</comment>
<evidence type="ECO:0000256" key="7">
    <source>
        <dbReference type="ARBA" id="ARBA00022723"/>
    </source>
</evidence>
<evidence type="ECO:0000256" key="9">
    <source>
        <dbReference type="ARBA" id="ARBA00022840"/>
    </source>
</evidence>
<evidence type="ECO:0000259" key="18">
    <source>
        <dbReference type="PROSITE" id="PS51447"/>
    </source>
</evidence>
<dbReference type="PANTHER" id="PTHR10947">
    <property type="entry name" value="PHENYLALANYL-TRNA SYNTHETASE BETA CHAIN AND LEUCINE-RICH REPEAT-CONTAINING PROTEIN 47"/>
    <property type="match status" value="1"/>
</dbReference>
<evidence type="ECO:0000256" key="11">
    <source>
        <dbReference type="ARBA" id="ARBA00022884"/>
    </source>
</evidence>
<feature type="domain" description="FDX-ACB" evidence="18">
    <location>
        <begin position="715"/>
        <end position="808"/>
    </location>
</feature>
<evidence type="ECO:0000256" key="14">
    <source>
        <dbReference type="ARBA" id="ARBA00049255"/>
    </source>
</evidence>
<dbReference type="EMBL" id="JAKKDV010000002">
    <property type="protein sequence ID" value="MCF7559998.1"/>
    <property type="molecule type" value="Genomic_DNA"/>
</dbReference>
<dbReference type="Pfam" id="PF01588">
    <property type="entry name" value="tRNA_bind"/>
    <property type="match status" value="1"/>
</dbReference>
<evidence type="ECO:0000256" key="15">
    <source>
        <dbReference type="HAMAP-Rule" id="MF_00283"/>
    </source>
</evidence>
<dbReference type="PROSITE" id="PS50886">
    <property type="entry name" value="TRBD"/>
    <property type="match status" value="1"/>
</dbReference>
<evidence type="ECO:0000313" key="21">
    <source>
        <dbReference type="Proteomes" id="UP001200022"/>
    </source>
</evidence>
<keyword evidence="8 15" id="KW-0547">Nucleotide-binding</keyword>
<dbReference type="Gene3D" id="3.30.930.10">
    <property type="entry name" value="Bira Bifunctional Protein, Domain 2"/>
    <property type="match status" value="1"/>
</dbReference>
<protein>
    <recommendedName>
        <fullName evidence="15">Phenylalanine--tRNA ligase beta subunit</fullName>
        <ecNumber evidence="15">6.1.1.20</ecNumber>
    </recommendedName>
    <alternativeName>
        <fullName evidence="15">Phenylalanyl-tRNA synthetase beta subunit</fullName>
        <shortName evidence="15">PheRS</shortName>
    </alternativeName>
</protein>
<dbReference type="InterPro" id="IPR004532">
    <property type="entry name" value="Phe-tRNA-ligase_IIc_bsu_bact"/>
</dbReference>
<dbReference type="PANTHER" id="PTHR10947:SF0">
    <property type="entry name" value="PHENYLALANINE--TRNA LIGASE BETA SUBUNIT"/>
    <property type="match status" value="1"/>
</dbReference>
<evidence type="ECO:0000256" key="10">
    <source>
        <dbReference type="ARBA" id="ARBA00022842"/>
    </source>
</evidence>
<feature type="binding site" evidence="15">
    <location>
        <position position="478"/>
    </location>
    <ligand>
        <name>Mg(2+)</name>
        <dbReference type="ChEBI" id="CHEBI:18420"/>
        <note>shared with alpha subunit</note>
    </ligand>
</feature>
<evidence type="ECO:0000256" key="1">
    <source>
        <dbReference type="ARBA" id="ARBA00004496"/>
    </source>
</evidence>
<dbReference type="Gene3D" id="3.30.70.380">
    <property type="entry name" value="Ferrodoxin-fold anticodon-binding domain"/>
    <property type="match status" value="1"/>
</dbReference>
<dbReference type="SMART" id="SM00896">
    <property type="entry name" value="FDX-ACB"/>
    <property type="match status" value="1"/>
</dbReference>
<evidence type="ECO:0000313" key="20">
    <source>
        <dbReference type="EMBL" id="MCF7559998.1"/>
    </source>
</evidence>
<dbReference type="SMART" id="SM00873">
    <property type="entry name" value="B3_4"/>
    <property type="match status" value="1"/>
</dbReference>
<dbReference type="InterPro" id="IPR045864">
    <property type="entry name" value="aa-tRNA-synth_II/BPL/LPL"/>
</dbReference>
<keyword evidence="4 15" id="KW-0963">Cytoplasm</keyword>
<dbReference type="Gene3D" id="3.30.56.10">
    <property type="match status" value="2"/>
</dbReference>
<dbReference type="PROSITE" id="PS51447">
    <property type="entry name" value="FDX_ACB"/>
    <property type="match status" value="1"/>
</dbReference>
<feature type="binding site" evidence="15">
    <location>
        <position position="477"/>
    </location>
    <ligand>
        <name>Mg(2+)</name>
        <dbReference type="ChEBI" id="CHEBI:18420"/>
        <note>shared with alpha subunit</note>
    </ligand>
</feature>
<keyword evidence="5 16" id="KW-0820">tRNA-binding</keyword>
<dbReference type="SUPFAM" id="SSF56037">
    <property type="entry name" value="PheT/TilS domain"/>
    <property type="match status" value="1"/>
</dbReference>
<keyword evidence="9 15" id="KW-0067">ATP-binding</keyword>
<proteinExistence type="inferred from homology"/>
<evidence type="ECO:0000256" key="4">
    <source>
        <dbReference type="ARBA" id="ARBA00022490"/>
    </source>
</evidence>
<accession>A0ABS9IHF5</accession>
<evidence type="ECO:0000256" key="5">
    <source>
        <dbReference type="ARBA" id="ARBA00022555"/>
    </source>
</evidence>
<evidence type="ECO:0000256" key="2">
    <source>
        <dbReference type="ARBA" id="ARBA00008653"/>
    </source>
</evidence>
<organism evidence="20 21">
    <name type="scientific">Flaviramulus multivorans</name>
    <dbReference type="NCBI Taxonomy" id="1304750"/>
    <lineage>
        <taxon>Bacteria</taxon>
        <taxon>Pseudomonadati</taxon>
        <taxon>Bacteroidota</taxon>
        <taxon>Flavobacteriia</taxon>
        <taxon>Flavobacteriales</taxon>
        <taxon>Flavobacteriaceae</taxon>
        <taxon>Flaviramulus</taxon>
    </lineage>
</organism>
<dbReference type="Pfam" id="PF03484">
    <property type="entry name" value="B5"/>
    <property type="match status" value="1"/>
</dbReference>
<keyword evidence="7 15" id="KW-0479">Metal-binding</keyword>
<keyword evidence="11 16" id="KW-0694">RNA-binding</keyword>
<feature type="binding site" evidence="15">
    <location>
        <position position="468"/>
    </location>
    <ligand>
        <name>Mg(2+)</name>
        <dbReference type="ChEBI" id="CHEBI:18420"/>
        <note>shared with alpha subunit</note>
    </ligand>
</feature>
<dbReference type="NCBIfam" id="TIGR00472">
    <property type="entry name" value="pheT_bact"/>
    <property type="match status" value="1"/>
</dbReference>
<evidence type="ECO:0000259" key="19">
    <source>
        <dbReference type="PROSITE" id="PS51483"/>
    </source>
</evidence>
<keyword evidence="10 15" id="KW-0460">Magnesium</keyword>
<keyword evidence="6 15" id="KW-0436">Ligase</keyword>
<keyword evidence="21" id="KW-1185">Reference proteome</keyword>
<dbReference type="InterPro" id="IPR041616">
    <property type="entry name" value="PheRS_beta_core"/>
</dbReference>
<dbReference type="InterPro" id="IPR033714">
    <property type="entry name" value="tRNA_bind_bactPheRS"/>
</dbReference>
<dbReference type="Gene3D" id="3.50.40.10">
    <property type="entry name" value="Phenylalanyl-trna Synthetase, Chain B, domain 3"/>
    <property type="match status" value="1"/>
</dbReference>
<dbReference type="Gene3D" id="2.40.50.140">
    <property type="entry name" value="Nucleic acid-binding proteins"/>
    <property type="match status" value="1"/>
</dbReference>
<evidence type="ECO:0000256" key="8">
    <source>
        <dbReference type="ARBA" id="ARBA00022741"/>
    </source>
</evidence>
<dbReference type="InterPro" id="IPR009061">
    <property type="entry name" value="DNA-bd_dom_put_sf"/>
</dbReference>
<comment type="subcellular location">
    <subcellularLocation>
        <location evidence="1 15">Cytoplasm</location>
    </subcellularLocation>
</comment>
<feature type="domain" description="TRNA-binding" evidence="17">
    <location>
        <begin position="42"/>
        <end position="155"/>
    </location>
</feature>
<dbReference type="Pfam" id="PF17759">
    <property type="entry name" value="tRNA_synthFbeta"/>
    <property type="match status" value="1"/>
</dbReference>
<sequence>MRISYNWLKQFLKTDWTPEQTSELLTDLGLEVEGVEAYQSVKGGLQGVVVGEVLTCVKHPNADKLKLTTVNIGEENPVQIVCGAPNVAKGQKVPVATIGTTLYSAEGEAWTIKKGKIRGKESHGMICAEDELGLGASHDGIMILDDSLKVGTPAAEIFDIENDHVFEIGLTPNRADAMSHLGVARDLKAGFIQREINLELITPSVSAFHVDNRTLKIDVDVINKDLAPRYCGVTISGIKVKESPSWLQNRLKAIGLSPINNIVDATNYVLHDLGQPLHAFDAVKISGNKIEVKTLKSGTKFTTLDGVERTLHEDDLMICDAEKPMCIAGVFGGIHSGVTESTTSIFLESAYFNPVSIRKSAKRHGLNTDASFRFERGIDPNITEYALKRAALLIQELAGGEITSDIIDLYQNKIKDFEVRLSFENAKKLIGEEIPKEIIKRILTSLEIKVNNVTETGLGLTVPAYRNDVEREADVIEEVLRVYGYNNIKTTVKLNASISSTTRFEDHKIQDIVGNQLVSQGFYEILSNSLTTPNYVALTEQLKEEHNITMLNPLSNDLSVLRQSLLFSGLEALSFNINRKRGDLKLFEFGKTYHGYDDKREEFKRLALLTTGNQSHESWLSAGKKSDFFYLKGSITTILERLGISRYNESPTKSDLLSEGISLSLGKTKLVDFGLVKKPILKHFDITQEVLFADFNWDAILEIVRRNKITFKAITKYPEVKRDFALLLDENVTFESIYKIAKQSEKTLLKNVNLFDVYQGKNLPKGKKSYAVSFTLQDENKTLTDKQIDKIMNTLQKQFESQLGAELR</sequence>
<dbReference type="CDD" id="cd02796">
    <property type="entry name" value="tRNA_bind_bactPheRS"/>
    <property type="match status" value="1"/>
</dbReference>
<evidence type="ECO:0000259" key="17">
    <source>
        <dbReference type="PROSITE" id="PS50886"/>
    </source>
</evidence>
<dbReference type="EC" id="6.1.1.20" evidence="15"/>
<feature type="binding site" evidence="15">
    <location>
        <position position="474"/>
    </location>
    <ligand>
        <name>Mg(2+)</name>
        <dbReference type="ChEBI" id="CHEBI:18420"/>
        <note>shared with alpha subunit</note>
    </ligand>
</feature>
<dbReference type="InterPro" id="IPR002547">
    <property type="entry name" value="tRNA-bd_dom"/>
</dbReference>
<dbReference type="InterPro" id="IPR020825">
    <property type="entry name" value="Phe-tRNA_synthase-like_B3/B4"/>
</dbReference>
<dbReference type="SUPFAM" id="SSF54991">
    <property type="entry name" value="Anticodon-binding domain of PheRS"/>
    <property type="match status" value="1"/>
</dbReference>
<comment type="catalytic activity">
    <reaction evidence="14 15">
        <text>tRNA(Phe) + L-phenylalanine + ATP = L-phenylalanyl-tRNA(Phe) + AMP + diphosphate + H(+)</text>
        <dbReference type="Rhea" id="RHEA:19413"/>
        <dbReference type="Rhea" id="RHEA-COMP:9668"/>
        <dbReference type="Rhea" id="RHEA-COMP:9699"/>
        <dbReference type="ChEBI" id="CHEBI:15378"/>
        <dbReference type="ChEBI" id="CHEBI:30616"/>
        <dbReference type="ChEBI" id="CHEBI:33019"/>
        <dbReference type="ChEBI" id="CHEBI:58095"/>
        <dbReference type="ChEBI" id="CHEBI:78442"/>
        <dbReference type="ChEBI" id="CHEBI:78531"/>
        <dbReference type="ChEBI" id="CHEBI:456215"/>
        <dbReference type="EC" id="6.1.1.20"/>
    </reaction>
</comment>
<comment type="similarity">
    <text evidence="2 15">Belongs to the phenylalanyl-tRNA synthetase beta subunit family. Type 1 subfamily.</text>
</comment>
<comment type="caution">
    <text evidence="20">The sequence shown here is derived from an EMBL/GenBank/DDBJ whole genome shotgun (WGS) entry which is preliminary data.</text>
</comment>
<dbReference type="InterPro" id="IPR012340">
    <property type="entry name" value="NA-bd_OB-fold"/>
</dbReference>
<dbReference type="RefSeq" id="WP_237230683.1">
    <property type="nucleotide sequence ID" value="NZ_JAKKDV010000002.1"/>
</dbReference>